<dbReference type="InterPro" id="IPR005904">
    <property type="entry name" value="Hxn_phspho_trans"/>
</dbReference>
<evidence type="ECO:0000256" key="6">
    <source>
        <dbReference type="ARBA" id="ARBA00022490"/>
    </source>
</evidence>
<dbReference type="GO" id="GO:0032264">
    <property type="term" value="P:IMP salvage"/>
    <property type="evidence" value="ECO:0007669"/>
    <property type="project" value="UniProtKB-UniPathway"/>
</dbReference>
<evidence type="ECO:0000256" key="3">
    <source>
        <dbReference type="ARBA" id="ARBA00004669"/>
    </source>
</evidence>
<dbReference type="PANTHER" id="PTHR43340:SF1">
    <property type="entry name" value="HYPOXANTHINE PHOSPHORIBOSYLTRANSFERASE"/>
    <property type="match status" value="1"/>
</dbReference>
<organism evidence="17 18">
    <name type="scientific">Syntrophotalea acetylenivorans</name>
    <dbReference type="NCBI Taxonomy" id="1842532"/>
    <lineage>
        <taxon>Bacteria</taxon>
        <taxon>Pseudomonadati</taxon>
        <taxon>Thermodesulfobacteriota</taxon>
        <taxon>Desulfuromonadia</taxon>
        <taxon>Desulfuromonadales</taxon>
        <taxon>Syntrophotaleaceae</taxon>
        <taxon>Syntrophotalea</taxon>
    </lineage>
</organism>
<comment type="subcellular location">
    <subcellularLocation>
        <location evidence="2 15">Cytoplasm</location>
    </subcellularLocation>
</comment>
<evidence type="ECO:0000256" key="9">
    <source>
        <dbReference type="ARBA" id="ARBA00022723"/>
    </source>
</evidence>
<sequence>MPTQGLEKSYSREHIARQVQRLGEEISRDYAGEELLVVCVLKGAFLFFADLVRAISLPVNVDFVRVASYGPHTQTTGLVEFRKDLEMSVTGRHVLIIDDILDSGFTLEALYQKLAGRKPESLKTCVLLDKRQARQTAFEADYVGISFDSGFVVGYGLDYQESFRSLADIYLFDPAQSV</sequence>
<comment type="similarity">
    <text evidence="4 15">Belongs to the purine/pyrimidine phosphoribosyltransferase family.</text>
</comment>
<evidence type="ECO:0000256" key="13">
    <source>
        <dbReference type="ARBA" id="ARBA00048811"/>
    </source>
</evidence>
<dbReference type="GO" id="GO:0000166">
    <property type="term" value="F:nucleotide binding"/>
    <property type="evidence" value="ECO:0007669"/>
    <property type="project" value="UniProtKB-KW"/>
</dbReference>
<evidence type="ECO:0000313" key="17">
    <source>
        <dbReference type="EMBL" id="APG28699.1"/>
    </source>
</evidence>
<comment type="catalytic activity">
    <reaction evidence="14">
        <text>IMP + diphosphate = hypoxanthine + 5-phospho-alpha-D-ribose 1-diphosphate</text>
        <dbReference type="Rhea" id="RHEA:17973"/>
        <dbReference type="ChEBI" id="CHEBI:17368"/>
        <dbReference type="ChEBI" id="CHEBI:33019"/>
        <dbReference type="ChEBI" id="CHEBI:58017"/>
        <dbReference type="ChEBI" id="CHEBI:58053"/>
        <dbReference type="EC" id="2.4.2.8"/>
    </reaction>
    <physiologicalReaction direction="right-to-left" evidence="14">
        <dbReference type="Rhea" id="RHEA:17975"/>
    </physiologicalReaction>
</comment>
<dbReference type="Pfam" id="PF00156">
    <property type="entry name" value="Pribosyltran"/>
    <property type="match status" value="1"/>
</dbReference>
<dbReference type="SUPFAM" id="SSF53271">
    <property type="entry name" value="PRTase-like"/>
    <property type="match status" value="1"/>
</dbReference>
<dbReference type="InterPro" id="IPR029057">
    <property type="entry name" value="PRTase-like"/>
</dbReference>
<dbReference type="GO" id="GO:0046100">
    <property type="term" value="P:hypoxanthine metabolic process"/>
    <property type="evidence" value="ECO:0007669"/>
    <property type="project" value="TreeGrafter"/>
</dbReference>
<accession>A0A1L3GS00</accession>
<keyword evidence="18" id="KW-1185">Reference proteome</keyword>
<keyword evidence="12 15" id="KW-0460">Magnesium</keyword>
<dbReference type="NCBIfam" id="TIGR01203">
    <property type="entry name" value="HGPRTase"/>
    <property type="match status" value="1"/>
</dbReference>
<evidence type="ECO:0000256" key="10">
    <source>
        <dbReference type="ARBA" id="ARBA00022726"/>
    </source>
</evidence>
<dbReference type="RefSeq" id="WP_072284725.1">
    <property type="nucleotide sequence ID" value="NZ_CP015519.1"/>
</dbReference>
<evidence type="ECO:0000256" key="1">
    <source>
        <dbReference type="ARBA" id="ARBA00001946"/>
    </source>
</evidence>
<dbReference type="EMBL" id="CP015519">
    <property type="protein sequence ID" value="APG28699.1"/>
    <property type="molecule type" value="Genomic_DNA"/>
</dbReference>
<evidence type="ECO:0000256" key="15">
    <source>
        <dbReference type="RuleBase" id="RU364099"/>
    </source>
</evidence>
<dbReference type="InterPro" id="IPR000836">
    <property type="entry name" value="PRTase_dom"/>
</dbReference>
<evidence type="ECO:0000256" key="14">
    <source>
        <dbReference type="ARBA" id="ARBA00049402"/>
    </source>
</evidence>
<evidence type="ECO:0000256" key="2">
    <source>
        <dbReference type="ARBA" id="ARBA00004496"/>
    </source>
</evidence>
<keyword evidence="7 15" id="KW-0328">Glycosyltransferase</keyword>
<evidence type="ECO:0000256" key="4">
    <source>
        <dbReference type="ARBA" id="ARBA00008391"/>
    </source>
</evidence>
<dbReference type="GO" id="GO:0004422">
    <property type="term" value="F:hypoxanthine phosphoribosyltransferase activity"/>
    <property type="evidence" value="ECO:0007669"/>
    <property type="project" value="InterPro"/>
</dbReference>
<keyword evidence="9 15" id="KW-0479">Metal-binding</keyword>
<comment type="catalytic activity">
    <reaction evidence="13">
        <text>GMP + diphosphate = guanine + 5-phospho-alpha-D-ribose 1-diphosphate</text>
        <dbReference type="Rhea" id="RHEA:25424"/>
        <dbReference type="ChEBI" id="CHEBI:16235"/>
        <dbReference type="ChEBI" id="CHEBI:33019"/>
        <dbReference type="ChEBI" id="CHEBI:58017"/>
        <dbReference type="ChEBI" id="CHEBI:58115"/>
        <dbReference type="EC" id="2.4.2.8"/>
    </reaction>
    <physiologicalReaction direction="right-to-left" evidence="13">
        <dbReference type="Rhea" id="RHEA:25426"/>
    </physiologicalReaction>
</comment>
<comment type="cofactor">
    <cofactor evidence="1 15">
        <name>Mg(2+)</name>
        <dbReference type="ChEBI" id="CHEBI:18420"/>
    </cofactor>
</comment>
<comment type="pathway">
    <text evidence="3 15">Purine metabolism; IMP biosynthesis via salvage pathway; IMP from hypoxanthine: step 1/1.</text>
</comment>
<keyword evidence="10 15" id="KW-0660">Purine salvage</keyword>
<dbReference type="PANTHER" id="PTHR43340">
    <property type="entry name" value="HYPOXANTHINE-GUANINE PHOSPHORIBOSYLTRANSFERASE"/>
    <property type="match status" value="1"/>
</dbReference>
<dbReference type="KEGG" id="pef:A7E78_13175"/>
<reference evidence="17 18" key="1">
    <citation type="journal article" date="2017" name="Genome Announc.">
        <title>Complete Genome Sequences of Two Acetylene-Fermenting Pelobacter acetylenicus Strains.</title>
        <authorList>
            <person name="Sutton J.M."/>
            <person name="Baesman S.M."/>
            <person name="Fierst J.L."/>
            <person name="Poret-Peterson A.T."/>
            <person name="Oremland R.S."/>
            <person name="Dunlap D.S."/>
            <person name="Akob D.M."/>
        </authorList>
    </citation>
    <scope>NUCLEOTIDE SEQUENCE [LARGE SCALE GENOMIC DNA]</scope>
    <source>
        <strain evidence="17 18">SFB93</strain>
    </source>
</reference>
<proteinExistence type="inferred from homology"/>
<evidence type="ECO:0000259" key="16">
    <source>
        <dbReference type="Pfam" id="PF00156"/>
    </source>
</evidence>
<dbReference type="GO" id="GO:0052657">
    <property type="term" value="F:guanine phosphoribosyltransferase activity"/>
    <property type="evidence" value="ECO:0007669"/>
    <property type="project" value="UniProtKB-ARBA"/>
</dbReference>
<dbReference type="GO" id="GO:0032263">
    <property type="term" value="P:GMP salvage"/>
    <property type="evidence" value="ECO:0007669"/>
    <property type="project" value="TreeGrafter"/>
</dbReference>
<evidence type="ECO:0000256" key="7">
    <source>
        <dbReference type="ARBA" id="ARBA00022676"/>
    </source>
</evidence>
<evidence type="ECO:0000256" key="11">
    <source>
        <dbReference type="ARBA" id="ARBA00022741"/>
    </source>
</evidence>
<feature type="domain" description="Phosphoribosyltransferase" evidence="16">
    <location>
        <begin position="13"/>
        <end position="160"/>
    </location>
</feature>
<dbReference type="GO" id="GO:0006178">
    <property type="term" value="P:guanine salvage"/>
    <property type="evidence" value="ECO:0007669"/>
    <property type="project" value="TreeGrafter"/>
</dbReference>
<evidence type="ECO:0000313" key="18">
    <source>
        <dbReference type="Proteomes" id="UP000182517"/>
    </source>
</evidence>
<keyword evidence="6 15" id="KW-0963">Cytoplasm</keyword>
<dbReference type="Gene3D" id="3.40.50.2020">
    <property type="match status" value="1"/>
</dbReference>
<dbReference type="GO" id="GO:0005829">
    <property type="term" value="C:cytosol"/>
    <property type="evidence" value="ECO:0007669"/>
    <property type="project" value="TreeGrafter"/>
</dbReference>
<dbReference type="UniPathway" id="UPA00591">
    <property type="reaction ID" value="UER00648"/>
</dbReference>
<dbReference type="InterPro" id="IPR050408">
    <property type="entry name" value="HGPRT"/>
</dbReference>
<dbReference type="AlphaFoldDB" id="A0A1L3GS00"/>
<dbReference type="FunFam" id="3.40.50.2020:FF:000006">
    <property type="entry name" value="Hypoxanthine phosphoribosyltransferase"/>
    <property type="match status" value="1"/>
</dbReference>
<dbReference type="OrthoDB" id="9802824at2"/>
<dbReference type="GO" id="GO:0000287">
    <property type="term" value="F:magnesium ion binding"/>
    <property type="evidence" value="ECO:0007669"/>
    <property type="project" value="TreeGrafter"/>
</dbReference>
<protein>
    <recommendedName>
        <fullName evidence="5 15">Hypoxanthine phosphoribosyltransferase</fullName>
        <ecNumber evidence="5 15">2.4.2.8</ecNumber>
    </recommendedName>
</protein>
<keyword evidence="11 15" id="KW-0547">Nucleotide-binding</keyword>
<gene>
    <name evidence="17" type="ORF">A7E78_13175</name>
</gene>
<dbReference type="STRING" id="1842532.A7E78_13175"/>
<keyword evidence="8 15" id="KW-0808">Transferase</keyword>
<evidence type="ECO:0000256" key="5">
    <source>
        <dbReference type="ARBA" id="ARBA00011895"/>
    </source>
</evidence>
<dbReference type="GO" id="GO:0006166">
    <property type="term" value="P:purine ribonucleoside salvage"/>
    <property type="evidence" value="ECO:0007669"/>
    <property type="project" value="UniProtKB-KW"/>
</dbReference>
<dbReference type="EC" id="2.4.2.8" evidence="5 15"/>
<evidence type="ECO:0000256" key="12">
    <source>
        <dbReference type="ARBA" id="ARBA00022842"/>
    </source>
</evidence>
<dbReference type="CDD" id="cd06223">
    <property type="entry name" value="PRTases_typeI"/>
    <property type="match status" value="1"/>
</dbReference>
<dbReference type="Proteomes" id="UP000182517">
    <property type="component" value="Chromosome"/>
</dbReference>
<name>A0A1L3GS00_9BACT</name>
<evidence type="ECO:0000256" key="8">
    <source>
        <dbReference type="ARBA" id="ARBA00022679"/>
    </source>
</evidence>